<dbReference type="CDD" id="cd01065">
    <property type="entry name" value="NAD_bind_Shikimate_DH"/>
    <property type="match status" value="1"/>
</dbReference>
<name>A0A930HYQ4_9BACT</name>
<dbReference type="EMBL" id="JABZSQ010000115">
    <property type="protein sequence ID" value="MBF1415267.1"/>
    <property type="molecule type" value="Genomic_DNA"/>
</dbReference>
<dbReference type="GO" id="GO:0005829">
    <property type="term" value="C:cytosol"/>
    <property type="evidence" value="ECO:0007669"/>
    <property type="project" value="TreeGrafter"/>
</dbReference>
<dbReference type="RefSeq" id="WP_025790381.1">
    <property type="nucleotide sequence ID" value="NZ_CAUPFN010000011.1"/>
</dbReference>
<dbReference type="GO" id="GO:0019632">
    <property type="term" value="P:shikimate metabolic process"/>
    <property type="evidence" value="ECO:0007669"/>
    <property type="project" value="TreeGrafter"/>
</dbReference>
<comment type="caution">
    <text evidence="5">The sequence shown here is derived from an EMBL/GenBank/DDBJ whole genome shotgun (WGS) entry which is preliminary data.</text>
</comment>
<evidence type="ECO:0000256" key="2">
    <source>
        <dbReference type="ARBA" id="ARBA00023002"/>
    </source>
</evidence>
<dbReference type="Proteomes" id="UP000757461">
    <property type="component" value="Unassembled WGS sequence"/>
</dbReference>
<dbReference type="PANTHER" id="PTHR21089:SF1">
    <property type="entry name" value="BIFUNCTIONAL 3-DEHYDROQUINATE DEHYDRATASE_SHIKIMATE DEHYDROGENASE, CHLOROPLASTIC"/>
    <property type="match status" value="1"/>
</dbReference>
<proteinExistence type="predicted"/>
<accession>A0A930HYQ4</accession>
<dbReference type="GO" id="GO:0050661">
    <property type="term" value="F:NADP binding"/>
    <property type="evidence" value="ECO:0007669"/>
    <property type="project" value="TreeGrafter"/>
</dbReference>
<dbReference type="InterPro" id="IPR036291">
    <property type="entry name" value="NAD(P)-bd_dom_sf"/>
</dbReference>
<reference evidence="5" key="1">
    <citation type="submission" date="2020-04" db="EMBL/GenBank/DDBJ databases">
        <title>Deep metagenomics examines the oral microbiome during advanced dental caries in children, revealing novel taxa and co-occurrences with host molecules.</title>
        <authorList>
            <person name="Baker J.L."/>
            <person name="Morton J.T."/>
            <person name="Dinis M."/>
            <person name="Alvarez R."/>
            <person name="Tran N.C."/>
            <person name="Knight R."/>
            <person name="Edlund A."/>
        </authorList>
    </citation>
    <scope>NUCLEOTIDE SEQUENCE</scope>
    <source>
        <strain evidence="5">JCVI_25_bin.9</strain>
    </source>
</reference>
<dbReference type="PANTHER" id="PTHR21089">
    <property type="entry name" value="SHIKIMATE DEHYDROGENASE"/>
    <property type="match status" value="1"/>
</dbReference>
<evidence type="ECO:0000256" key="1">
    <source>
        <dbReference type="ARBA" id="ARBA00004871"/>
    </source>
</evidence>
<dbReference type="AlphaFoldDB" id="A0A930HYQ4"/>
<dbReference type="GO" id="GO:0009073">
    <property type="term" value="P:aromatic amino acid family biosynthetic process"/>
    <property type="evidence" value="ECO:0007669"/>
    <property type="project" value="UniProtKB-KW"/>
</dbReference>
<evidence type="ECO:0000259" key="4">
    <source>
        <dbReference type="Pfam" id="PF08501"/>
    </source>
</evidence>
<dbReference type="Gene3D" id="3.40.50.720">
    <property type="entry name" value="NAD(P)-binding Rossmann-like Domain"/>
    <property type="match status" value="1"/>
</dbReference>
<dbReference type="Pfam" id="PF08501">
    <property type="entry name" value="Shikimate_dh_N"/>
    <property type="match status" value="1"/>
</dbReference>
<dbReference type="SUPFAM" id="SSF53223">
    <property type="entry name" value="Aminoacid dehydrogenase-like, N-terminal domain"/>
    <property type="match status" value="1"/>
</dbReference>
<feature type="domain" description="Shikimate dehydrogenase substrate binding N-terminal" evidence="4">
    <location>
        <begin position="6"/>
        <end position="87"/>
    </location>
</feature>
<keyword evidence="3" id="KW-0028">Amino-acid biosynthesis</keyword>
<protein>
    <submittedName>
        <fullName evidence="5">Shikimate dehydrogenase</fullName>
    </submittedName>
</protein>
<comment type="pathway">
    <text evidence="1">Metabolic intermediate biosynthesis; chorismate biosynthesis; chorismate from D-erythrose 4-phosphate and phosphoenolpyruvate: step 4/7.</text>
</comment>
<dbReference type="InterPro" id="IPR013708">
    <property type="entry name" value="Shikimate_DH-bd_N"/>
</dbReference>
<evidence type="ECO:0000313" key="6">
    <source>
        <dbReference type="Proteomes" id="UP000757461"/>
    </source>
</evidence>
<dbReference type="Gene3D" id="3.40.50.10860">
    <property type="entry name" value="Leucine Dehydrogenase, chain A, domain 1"/>
    <property type="match status" value="1"/>
</dbReference>
<evidence type="ECO:0000313" key="5">
    <source>
        <dbReference type="EMBL" id="MBF1415267.1"/>
    </source>
</evidence>
<dbReference type="GO" id="GO:0009423">
    <property type="term" value="P:chorismate biosynthetic process"/>
    <property type="evidence" value="ECO:0007669"/>
    <property type="project" value="TreeGrafter"/>
</dbReference>
<gene>
    <name evidence="5" type="ORF">HXN33_06765</name>
</gene>
<dbReference type="InterPro" id="IPR022893">
    <property type="entry name" value="Shikimate_DH_fam"/>
</dbReference>
<dbReference type="GO" id="GO:0004764">
    <property type="term" value="F:shikimate 3-dehydrogenase (NADP+) activity"/>
    <property type="evidence" value="ECO:0007669"/>
    <property type="project" value="InterPro"/>
</dbReference>
<keyword evidence="2" id="KW-0560">Oxidoreductase</keyword>
<dbReference type="SUPFAM" id="SSF51735">
    <property type="entry name" value="NAD(P)-binding Rossmann-fold domains"/>
    <property type="match status" value="1"/>
</dbReference>
<organism evidence="5 6">
    <name type="scientific">Prevotella histicola</name>
    <dbReference type="NCBI Taxonomy" id="470565"/>
    <lineage>
        <taxon>Bacteria</taxon>
        <taxon>Pseudomonadati</taxon>
        <taxon>Bacteroidota</taxon>
        <taxon>Bacteroidia</taxon>
        <taxon>Bacteroidales</taxon>
        <taxon>Prevotellaceae</taxon>
        <taxon>Prevotella</taxon>
    </lineage>
</organism>
<sequence length="250" mass="28316">MDKYGLIGYPLGHSFSVGYFNEKFSNEHINAKYINFEIPSIEDFAEVIESNPELRGLNVTIPYKEQVIPYLDSLSPEANAIGAVNVIRITRKGDKTHLKGFNSDVIGFTRSIEPLLERHHKKALILGTGGASKAVDYGLRSLGIETKFVSRTKRPGFFTYEEITPEIIKDYNIIVNCTPLGMYPNTDVCPTLPYEAMDSHNLLYDLLYNPDETLFMQKGKEYGAITKNGLEMLLLQAFASWEFWNGKEQK</sequence>
<dbReference type="FunFam" id="3.40.50.720:FF:000427">
    <property type="entry name" value="Shikimate dehydrogenase"/>
    <property type="match status" value="1"/>
</dbReference>
<keyword evidence="3" id="KW-0057">Aromatic amino acid biosynthesis</keyword>
<dbReference type="InterPro" id="IPR046346">
    <property type="entry name" value="Aminoacid_DH-like_N_sf"/>
</dbReference>
<evidence type="ECO:0000256" key="3">
    <source>
        <dbReference type="ARBA" id="ARBA00023141"/>
    </source>
</evidence>